<dbReference type="InterPro" id="IPR009057">
    <property type="entry name" value="Homeodomain-like_sf"/>
</dbReference>
<feature type="domain" description="Response regulatory" evidence="6">
    <location>
        <begin position="5"/>
        <end position="122"/>
    </location>
</feature>
<dbReference type="Proteomes" id="UP001179280">
    <property type="component" value="Unassembled WGS sequence"/>
</dbReference>
<evidence type="ECO:0000259" key="6">
    <source>
        <dbReference type="PROSITE" id="PS50110"/>
    </source>
</evidence>
<dbReference type="InterPro" id="IPR018060">
    <property type="entry name" value="HTH_AraC"/>
</dbReference>
<gene>
    <name evidence="7" type="ORF">JOC54_003272</name>
</gene>
<dbReference type="SUPFAM" id="SSF52172">
    <property type="entry name" value="CheY-like"/>
    <property type="match status" value="1"/>
</dbReference>
<feature type="modified residue" description="4-aspartylphosphate" evidence="4">
    <location>
        <position position="57"/>
    </location>
</feature>
<evidence type="ECO:0000256" key="1">
    <source>
        <dbReference type="ARBA" id="ARBA00023015"/>
    </source>
</evidence>
<keyword evidence="4" id="KW-0597">Phosphoprotein</keyword>
<dbReference type="Pfam" id="PF00072">
    <property type="entry name" value="Response_reg"/>
    <property type="match status" value="1"/>
</dbReference>
<feature type="domain" description="HTH araC/xylS-type" evidence="5">
    <location>
        <begin position="359"/>
        <end position="456"/>
    </location>
</feature>
<evidence type="ECO:0000313" key="7">
    <source>
        <dbReference type="EMBL" id="MBM7839992.1"/>
    </source>
</evidence>
<dbReference type="InterPro" id="IPR001789">
    <property type="entry name" value="Sig_transdc_resp-reg_receiver"/>
</dbReference>
<evidence type="ECO:0000256" key="2">
    <source>
        <dbReference type="ARBA" id="ARBA00023125"/>
    </source>
</evidence>
<dbReference type="SMART" id="SM00448">
    <property type="entry name" value="REC"/>
    <property type="match status" value="1"/>
</dbReference>
<dbReference type="Pfam" id="PF12833">
    <property type="entry name" value="HTH_18"/>
    <property type="match status" value="1"/>
</dbReference>
<sequence>MNTMNVLIAEDELLERKAMIKFLQIQFPDLKIVAEAENGRKAIELAKITKPDLLLMDINMPGINGLEAIEEIKAYLPDAQFIMITAHDSFAYAKQALSAGVRDYILKPSRKEETIKAIKSAQEAVWQKMRLKQQEKTQREELLMINLLYKQGAVLNLHKHMQVDASSGIIMIIKPAEGYVMEKVTENLKSWSNGYLIVYKQEYDCRWIVLALSKNNQLHLDMDVLRKRILHEYGKQVEIGIGKPKQVDENLQESYFEAMAMLQKSSDQEGRANRLNNFLTMIVTGDKTKTLEEFMVLIRNDTFKKEQLYYQVEHLLTIRNINGQGRTLHQLQTERDWYHYIEDCCDQFKVYNHSMNQIERAKQWLKDHYDEQFTLQEVAEHVHLSPAYFSNLFKITTGFSFVDYVTRLRMEKAMSLLIQKRYSLKEISYMVGYNDPNYFSRVFKKHYQVAPSQFQF</sequence>
<keyword evidence="3" id="KW-0804">Transcription</keyword>
<dbReference type="PANTHER" id="PTHR43280:SF2">
    <property type="entry name" value="HTH-TYPE TRANSCRIPTIONAL REGULATOR EXSA"/>
    <property type="match status" value="1"/>
</dbReference>
<dbReference type="Gene3D" id="1.10.10.60">
    <property type="entry name" value="Homeodomain-like"/>
    <property type="match status" value="2"/>
</dbReference>
<dbReference type="SUPFAM" id="SSF46689">
    <property type="entry name" value="Homeodomain-like"/>
    <property type="match status" value="2"/>
</dbReference>
<dbReference type="InterPro" id="IPR020449">
    <property type="entry name" value="Tscrpt_reg_AraC-type_HTH"/>
</dbReference>
<dbReference type="PRINTS" id="PR00032">
    <property type="entry name" value="HTHARAC"/>
</dbReference>
<evidence type="ECO:0000313" key="8">
    <source>
        <dbReference type="Proteomes" id="UP001179280"/>
    </source>
</evidence>
<proteinExistence type="predicted"/>
<evidence type="ECO:0000256" key="3">
    <source>
        <dbReference type="ARBA" id="ARBA00023163"/>
    </source>
</evidence>
<organism evidence="7 8">
    <name type="scientific">Shouchella xiaoxiensis</name>
    <dbReference type="NCBI Taxonomy" id="766895"/>
    <lineage>
        <taxon>Bacteria</taxon>
        <taxon>Bacillati</taxon>
        <taxon>Bacillota</taxon>
        <taxon>Bacilli</taxon>
        <taxon>Bacillales</taxon>
        <taxon>Bacillaceae</taxon>
        <taxon>Shouchella</taxon>
    </lineage>
</organism>
<name>A0ABS2SWT2_9BACI</name>
<evidence type="ECO:0000259" key="5">
    <source>
        <dbReference type="PROSITE" id="PS01124"/>
    </source>
</evidence>
<dbReference type="InterPro" id="IPR011006">
    <property type="entry name" value="CheY-like_superfamily"/>
</dbReference>
<comment type="caution">
    <text evidence="7">The sequence shown here is derived from an EMBL/GenBank/DDBJ whole genome shotgun (WGS) entry which is preliminary data.</text>
</comment>
<dbReference type="Gene3D" id="3.40.50.2300">
    <property type="match status" value="1"/>
</dbReference>
<reference evidence="7" key="1">
    <citation type="submission" date="2021-01" db="EMBL/GenBank/DDBJ databases">
        <title>Genomic Encyclopedia of Type Strains, Phase IV (KMG-IV): sequencing the most valuable type-strain genomes for metagenomic binning, comparative biology and taxonomic classification.</title>
        <authorList>
            <person name="Goeker M."/>
        </authorList>
    </citation>
    <scope>NUCLEOTIDE SEQUENCE</scope>
    <source>
        <strain evidence="7">DSM 21943</strain>
    </source>
</reference>
<keyword evidence="8" id="KW-1185">Reference proteome</keyword>
<dbReference type="SMART" id="SM00342">
    <property type="entry name" value="HTH_ARAC"/>
    <property type="match status" value="1"/>
</dbReference>
<keyword evidence="1" id="KW-0805">Transcription regulation</keyword>
<evidence type="ECO:0000256" key="4">
    <source>
        <dbReference type="PROSITE-ProRule" id="PRU00169"/>
    </source>
</evidence>
<dbReference type="PROSITE" id="PS00041">
    <property type="entry name" value="HTH_ARAC_FAMILY_1"/>
    <property type="match status" value="1"/>
</dbReference>
<accession>A0ABS2SWT2</accession>
<dbReference type="PROSITE" id="PS01124">
    <property type="entry name" value="HTH_ARAC_FAMILY_2"/>
    <property type="match status" value="1"/>
</dbReference>
<dbReference type="PROSITE" id="PS50110">
    <property type="entry name" value="RESPONSE_REGULATORY"/>
    <property type="match status" value="1"/>
</dbReference>
<dbReference type="CDD" id="cd17536">
    <property type="entry name" value="REC_YesN-like"/>
    <property type="match status" value="1"/>
</dbReference>
<dbReference type="InterPro" id="IPR018062">
    <property type="entry name" value="HTH_AraC-typ_CS"/>
</dbReference>
<protein>
    <submittedName>
        <fullName evidence="7">Two-component system response regulator YesN</fullName>
    </submittedName>
</protein>
<dbReference type="EMBL" id="JAFBCV010000011">
    <property type="protein sequence ID" value="MBM7839992.1"/>
    <property type="molecule type" value="Genomic_DNA"/>
</dbReference>
<dbReference type="PANTHER" id="PTHR43280">
    <property type="entry name" value="ARAC-FAMILY TRANSCRIPTIONAL REGULATOR"/>
    <property type="match status" value="1"/>
</dbReference>
<keyword evidence="2" id="KW-0238">DNA-binding</keyword>